<protein>
    <submittedName>
        <fullName evidence="2">Sporulation initiation inhibitor protein Soj</fullName>
        <ecNumber evidence="2">3.6.-.-</ecNumber>
    </submittedName>
</protein>
<keyword evidence="2" id="KW-0378">Hydrolase</keyword>
<evidence type="ECO:0000313" key="2">
    <source>
        <dbReference type="EMBL" id="VDC24369.1"/>
    </source>
</evidence>
<feature type="domain" description="AAA" evidence="1">
    <location>
        <begin position="5"/>
        <end position="190"/>
    </location>
</feature>
<dbReference type="GO" id="GO:0016787">
    <property type="term" value="F:hydrolase activity"/>
    <property type="evidence" value="ECO:0007669"/>
    <property type="project" value="UniProtKB-KW"/>
</dbReference>
<accession>A0A3P5X7K7</accession>
<dbReference type="AlphaFoldDB" id="A0A3P5X7K7"/>
<dbReference type="PANTHER" id="PTHR13696:SF52">
    <property type="entry name" value="PARA FAMILY PROTEIN CT_582"/>
    <property type="match status" value="1"/>
</dbReference>
<keyword evidence="3" id="KW-1185">Reference proteome</keyword>
<gene>
    <name evidence="2" type="primary">soj_3</name>
    <name evidence="2" type="ORF">XINFAN_01202</name>
</gene>
<organism evidence="2 3">
    <name type="scientific">Pseudogemmobacter humi</name>
    <dbReference type="NCBI Taxonomy" id="2483812"/>
    <lineage>
        <taxon>Bacteria</taxon>
        <taxon>Pseudomonadati</taxon>
        <taxon>Pseudomonadota</taxon>
        <taxon>Alphaproteobacteria</taxon>
        <taxon>Rhodobacterales</taxon>
        <taxon>Paracoccaceae</taxon>
        <taxon>Pseudogemmobacter</taxon>
    </lineage>
</organism>
<evidence type="ECO:0000259" key="1">
    <source>
        <dbReference type="Pfam" id="PF13614"/>
    </source>
</evidence>
<reference evidence="2 3" key="1">
    <citation type="submission" date="2018-11" db="EMBL/GenBank/DDBJ databases">
        <authorList>
            <person name="Criscuolo A."/>
        </authorList>
    </citation>
    <scope>NUCLEOTIDE SEQUENCE [LARGE SCALE GENOMIC DNA]</scope>
    <source>
        <strain evidence="2">ACIP111625</strain>
    </source>
</reference>
<dbReference type="EC" id="3.6.-.-" evidence="2"/>
<dbReference type="InterPro" id="IPR027417">
    <property type="entry name" value="P-loop_NTPase"/>
</dbReference>
<dbReference type="Pfam" id="PF13614">
    <property type="entry name" value="AAA_31"/>
    <property type="match status" value="1"/>
</dbReference>
<dbReference type="SUPFAM" id="SSF52540">
    <property type="entry name" value="P-loop containing nucleoside triphosphate hydrolases"/>
    <property type="match status" value="1"/>
</dbReference>
<sequence>MPIVLSSINLKGGVGKTTIAVNYAAYCGNKGRKVLLCDLDPQANASFGMIGVEGWEAHVAKKGTVADLLGARRHKNAQGVARGFNDVVIKDAWKNVDLIPSHLDLFTVDLDLAGITAREFQLKKSLKDHIEDYDIVICDCPPNLTLPTQNALAISTNYTVPVSLDYLSVLGIGLLLSRINSLSEDLDVDLTNSGIIISRVGRPAKHRAETESVVRGEFNGNVLSGKITDRTAISAAMEKSQSIYSSGDQLAIAEFNHIFSELDQNLGIK</sequence>
<name>A0A3P5X7K7_9RHOB</name>
<dbReference type="Gene3D" id="3.40.50.300">
    <property type="entry name" value="P-loop containing nucleotide triphosphate hydrolases"/>
    <property type="match status" value="1"/>
</dbReference>
<proteinExistence type="predicted"/>
<dbReference type="Proteomes" id="UP000277498">
    <property type="component" value="Unassembled WGS sequence"/>
</dbReference>
<dbReference type="OrthoDB" id="9804460at2"/>
<dbReference type="CDD" id="cd02042">
    <property type="entry name" value="ParAB_family"/>
    <property type="match status" value="1"/>
</dbReference>
<evidence type="ECO:0000313" key="3">
    <source>
        <dbReference type="Proteomes" id="UP000277498"/>
    </source>
</evidence>
<dbReference type="EMBL" id="UXAW01000049">
    <property type="protein sequence ID" value="VDC24369.1"/>
    <property type="molecule type" value="Genomic_DNA"/>
</dbReference>
<dbReference type="InterPro" id="IPR050678">
    <property type="entry name" value="DNA_Partitioning_ATPase"/>
</dbReference>
<dbReference type="InterPro" id="IPR025669">
    <property type="entry name" value="AAA_dom"/>
</dbReference>
<dbReference type="PANTHER" id="PTHR13696">
    <property type="entry name" value="P-LOOP CONTAINING NUCLEOSIDE TRIPHOSPHATE HYDROLASE"/>
    <property type="match status" value="1"/>
</dbReference>
<dbReference type="RefSeq" id="WP_160144552.1">
    <property type="nucleotide sequence ID" value="NZ_UXAW01000049.1"/>
</dbReference>